<feature type="region of interest" description="Disordered" evidence="1">
    <location>
        <begin position="224"/>
        <end position="245"/>
    </location>
</feature>
<comment type="caution">
    <text evidence="2">The sequence shown here is derived from an EMBL/GenBank/DDBJ whole genome shotgun (WGS) entry which is preliminary data.</text>
</comment>
<protein>
    <submittedName>
        <fullName evidence="2">Uncharacterized protein</fullName>
    </submittedName>
</protein>
<evidence type="ECO:0000256" key="1">
    <source>
        <dbReference type="SAM" id="MobiDB-lite"/>
    </source>
</evidence>
<organism evidence="2 3">
    <name type="scientific">Podospora appendiculata</name>
    <dbReference type="NCBI Taxonomy" id="314037"/>
    <lineage>
        <taxon>Eukaryota</taxon>
        <taxon>Fungi</taxon>
        <taxon>Dikarya</taxon>
        <taxon>Ascomycota</taxon>
        <taxon>Pezizomycotina</taxon>
        <taxon>Sordariomycetes</taxon>
        <taxon>Sordariomycetidae</taxon>
        <taxon>Sordariales</taxon>
        <taxon>Podosporaceae</taxon>
        <taxon>Podospora</taxon>
    </lineage>
</organism>
<keyword evidence="3" id="KW-1185">Reference proteome</keyword>
<proteinExistence type="predicted"/>
<dbReference type="Proteomes" id="UP001270362">
    <property type="component" value="Unassembled WGS sequence"/>
</dbReference>
<sequence length="245" mass="28664">MSEDEWPDHPYLPSKNVRDNYLYRARIMEPGARLGFCTFLQVHQWLNSDDVYPIFLEFRQDFLDQFPNEPAPDYREVARAIDKYTGLFTEPRFKHSKSTWLSHHHWARFMVRVWYNGQLLGREWAGDDRELLYDKARPLYDLLHAIWRMYQGKHASNDTVWTTGFQICQSMGKYIETIVESTFTSKHPPSHKTTHSALQKFRKANDLIMDATLEIAEAFQATIPDETPTEPGKNSESIPAPVVPV</sequence>
<accession>A0AAE0XDA1</accession>
<evidence type="ECO:0000313" key="3">
    <source>
        <dbReference type="Proteomes" id="UP001270362"/>
    </source>
</evidence>
<evidence type="ECO:0000313" key="2">
    <source>
        <dbReference type="EMBL" id="KAK3690448.1"/>
    </source>
</evidence>
<reference evidence="2" key="2">
    <citation type="submission" date="2023-06" db="EMBL/GenBank/DDBJ databases">
        <authorList>
            <consortium name="Lawrence Berkeley National Laboratory"/>
            <person name="Haridas S."/>
            <person name="Hensen N."/>
            <person name="Bonometti L."/>
            <person name="Westerberg I."/>
            <person name="Brannstrom I.O."/>
            <person name="Guillou S."/>
            <person name="Cros-Aarteil S."/>
            <person name="Calhoun S."/>
            <person name="Kuo A."/>
            <person name="Mondo S."/>
            <person name="Pangilinan J."/>
            <person name="Riley R."/>
            <person name="Labutti K."/>
            <person name="Andreopoulos B."/>
            <person name="Lipzen A."/>
            <person name="Chen C."/>
            <person name="Yanf M."/>
            <person name="Daum C."/>
            <person name="Ng V."/>
            <person name="Clum A."/>
            <person name="Steindorff A."/>
            <person name="Ohm R."/>
            <person name="Martin F."/>
            <person name="Silar P."/>
            <person name="Natvig D."/>
            <person name="Lalanne C."/>
            <person name="Gautier V."/>
            <person name="Ament-Velasquez S.L."/>
            <person name="Kruys A."/>
            <person name="Hutchinson M.I."/>
            <person name="Powell A.J."/>
            <person name="Barry K."/>
            <person name="Miller A.N."/>
            <person name="Grigoriev I.V."/>
            <person name="Debuchy R."/>
            <person name="Gladieux P."/>
            <person name="Thoren M.H."/>
            <person name="Johannesson H."/>
        </authorList>
    </citation>
    <scope>NUCLEOTIDE SEQUENCE</scope>
    <source>
        <strain evidence="2">CBS 314.62</strain>
    </source>
</reference>
<dbReference type="EMBL" id="JAULSO010000002">
    <property type="protein sequence ID" value="KAK3690448.1"/>
    <property type="molecule type" value="Genomic_DNA"/>
</dbReference>
<reference evidence="2" key="1">
    <citation type="journal article" date="2023" name="Mol. Phylogenet. Evol.">
        <title>Genome-scale phylogeny and comparative genomics of the fungal order Sordariales.</title>
        <authorList>
            <person name="Hensen N."/>
            <person name="Bonometti L."/>
            <person name="Westerberg I."/>
            <person name="Brannstrom I.O."/>
            <person name="Guillou S."/>
            <person name="Cros-Aarteil S."/>
            <person name="Calhoun S."/>
            <person name="Haridas S."/>
            <person name="Kuo A."/>
            <person name="Mondo S."/>
            <person name="Pangilinan J."/>
            <person name="Riley R."/>
            <person name="LaButti K."/>
            <person name="Andreopoulos B."/>
            <person name="Lipzen A."/>
            <person name="Chen C."/>
            <person name="Yan M."/>
            <person name="Daum C."/>
            <person name="Ng V."/>
            <person name="Clum A."/>
            <person name="Steindorff A."/>
            <person name="Ohm R.A."/>
            <person name="Martin F."/>
            <person name="Silar P."/>
            <person name="Natvig D.O."/>
            <person name="Lalanne C."/>
            <person name="Gautier V."/>
            <person name="Ament-Velasquez S.L."/>
            <person name="Kruys A."/>
            <person name="Hutchinson M.I."/>
            <person name="Powell A.J."/>
            <person name="Barry K."/>
            <person name="Miller A.N."/>
            <person name="Grigoriev I.V."/>
            <person name="Debuchy R."/>
            <person name="Gladieux P."/>
            <person name="Hiltunen Thoren M."/>
            <person name="Johannesson H."/>
        </authorList>
    </citation>
    <scope>NUCLEOTIDE SEQUENCE</scope>
    <source>
        <strain evidence="2">CBS 314.62</strain>
    </source>
</reference>
<name>A0AAE0XDA1_9PEZI</name>
<gene>
    <name evidence="2" type="ORF">B0T22DRAFT_481626</name>
</gene>
<dbReference type="AlphaFoldDB" id="A0AAE0XDA1"/>